<reference evidence="2" key="1">
    <citation type="submission" date="2020-02" db="EMBL/GenBank/DDBJ databases">
        <authorList>
            <person name="Meier V. D."/>
        </authorList>
    </citation>
    <scope>NUCLEOTIDE SEQUENCE</scope>
    <source>
        <strain evidence="2">AVDCRST_MAG48</strain>
    </source>
</reference>
<feature type="compositionally biased region" description="Basic residues" evidence="1">
    <location>
        <begin position="31"/>
        <end position="44"/>
    </location>
</feature>
<gene>
    <name evidence="2" type="ORF">AVDCRST_MAG48-433</name>
</gene>
<dbReference type="AlphaFoldDB" id="A0A6J4JXA7"/>
<feature type="non-terminal residue" evidence="2">
    <location>
        <position position="96"/>
    </location>
</feature>
<protein>
    <submittedName>
        <fullName evidence="2">Uncharacterized protein</fullName>
    </submittedName>
</protein>
<accession>A0A6J4JXA7</accession>
<sequence>GRGSSTSGRPRGDRPALAAHPHQDRRGRPAAGRHRPAPAGRHLRPGGAAAVRLPLLLLVPAALGLHRRRPLRAQLLAAAARAAGPRAPHRDGRAPV</sequence>
<organism evidence="2">
    <name type="scientific">uncultured Friedmanniella sp</name>
    <dbReference type="NCBI Taxonomy" id="335381"/>
    <lineage>
        <taxon>Bacteria</taxon>
        <taxon>Bacillati</taxon>
        <taxon>Actinomycetota</taxon>
        <taxon>Actinomycetes</taxon>
        <taxon>Propionibacteriales</taxon>
        <taxon>Nocardioidaceae</taxon>
        <taxon>Friedmanniella</taxon>
        <taxon>environmental samples</taxon>
    </lineage>
</organism>
<evidence type="ECO:0000313" key="2">
    <source>
        <dbReference type="EMBL" id="CAA9289915.1"/>
    </source>
</evidence>
<feature type="region of interest" description="Disordered" evidence="1">
    <location>
        <begin position="1"/>
        <end position="45"/>
    </location>
</feature>
<evidence type="ECO:0000256" key="1">
    <source>
        <dbReference type="SAM" id="MobiDB-lite"/>
    </source>
</evidence>
<feature type="non-terminal residue" evidence="2">
    <location>
        <position position="1"/>
    </location>
</feature>
<proteinExistence type="predicted"/>
<dbReference type="EMBL" id="CADCTS010000062">
    <property type="protein sequence ID" value="CAA9289915.1"/>
    <property type="molecule type" value="Genomic_DNA"/>
</dbReference>
<name>A0A6J4JXA7_9ACTN</name>